<dbReference type="Pfam" id="PF13592">
    <property type="entry name" value="HTH_33"/>
    <property type="match status" value="1"/>
</dbReference>
<dbReference type="EMBL" id="JAELUP010000016">
    <property type="protein sequence ID" value="MBJ6360933.1"/>
    <property type="molecule type" value="Genomic_DNA"/>
</dbReference>
<gene>
    <name evidence="2" type="ORF">JFN88_06320</name>
</gene>
<comment type="caution">
    <text evidence="2">The sequence shown here is derived from an EMBL/GenBank/DDBJ whole genome shotgun (WGS) entry which is preliminary data.</text>
</comment>
<feature type="domain" description="Winged helix-turn helix" evidence="1">
    <location>
        <begin position="13"/>
        <end position="68"/>
    </location>
</feature>
<dbReference type="InterPro" id="IPR025959">
    <property type="entry name" value="Winged_HTH_dom"/>
</dbReference>
<protein>
    <submittedName>
        <fullName evidence="2">Winged helix-turn-helix domain-containing protein</fullName>
    </submittedName>
</protein>
<keyword evidence="3" id="KW-1185">Reference proteome</keyword>
<name>A0A934J3Q0_9BACL</name>
<evidence type="ECO:0000313" key="3">
    <source>
        <dbReference type="Proteomes" id="UP000640274"/>
    </source>
</evidence>
<evidence type="ECO:0000259" key="1">
    <source>
        <dbReference type="Pfam" id="PF13592"/>
    </source>
</evidence>
<organism evidence="2 3">
    <name type="scientific">Paenibacillus roseus</name>
    <dbReference type="NCBI Taxonomy" id="2798579"/>
    <lineage>
        <taxon>Bacteria</taxon>
        <taxon>Bacillati</taxon>
        <taxon>Bacillota</taxon>
        <taxon>Bacilli</taxon>
        <taxon>Bacillales</taxon>
        <taxon>Paenibacillaceae</taxon>
        <taxon>Paenibacillus</taxon>
    </lineage>
</organism>
<sequence>MPANVGFIAKFNWTLQLISKYSERHYGFHYSLRGNSKLIERMNMSYTKPTYTVAAVDAAKQQSFVEETCPSLKGVKLAKFVIFCSRTKVRSATNRPCNEHGLKK</sequence>
<evidence type="ECO:0000313" key="2">
    <source>
        <dbReference type="EMBL" id="MBJ6360933.1"/>
    </source>
</evidence>
<accession>A0A934J3Q0</accession>
<dbReference type="AlphaFoldDB" id="A0A934J3Q0"/>
<dbReference type="Proteomes" id="UP000640274">
    <property type="component" value="Unassembled WGS sequence"/>
</dbReference>
<dbReference type="RefSeq" id="WP_199018624.1">
    <property type="nucleotide sequence ID" value="NZ_JAELUP010000016.1"/>
</dbReference>
<proteinExistence type="predicted"/>
<reference evidence="2" key="1">
    <citation type="submission" date="2020-12" db="EMBL/GenBank/DDBJ databases">
        <authorList>
            <person name="Huq M.A."/>
        </authorList>
    </citation>
    <scope>NUCLEOTIDE SEQUENCE</scope>
    <source>
        <strain evidence="2">MAHUQ-46</strain>
    </source>
</reference>